<organism evidence="5 6">
    <name type="scientific">Clostridium estertheticum</name>
    <dbReference type="NCBI Taxonomy" id="238834"/>
    <lineage>
        <taxon>Bacteria</taxon>
        <taxon>Bacillati</taxon>
        <taxon>Bacillota</taxon>
        <taxon>Clostridia</taxon>
        <taxon>Eubacteriales</taxon>
        <taxon>Clostridiaceae</taxon>
        <taxon>Clostridium</taxon>
    </lineage>
</organism>
<dbReference type="PANTHER" id="PTHR43293:SF1">
    <property type="entry name" value="ACETATE COA-TRANSFERASE YDIF"/>
    <property type="match status" value="1"/>
</dbReference>
<feature type="active site" description="5-glutamyl coenzyme A thioester intermediate" evidence="4">
    <location>
        <position position="321"/>
    </location>
</feature>
<evidence type="ECO:0000256" key="4">
    <source>
        <dbReference type="PIRSR" id="PIRSR000858-1"/>
    </source>
</evidence>
<dbReference type="InterPro" id="IPR014388">
    <property type="entry name" value="3-oxoacid_CoA-transferase"/>
</dbReference>
<dbReference type="PANTHER" id="PTHR43293">
    <property type="entry name" value="ACETATE COA-TRANSFERASE YDIF"/>
    <property type="match status" value="1"/>
</dbReference>
<protein>
    <submittedName>
        <fullName evidence="5">3-oxoacid CoA-transferase</fullName>
    </submittedName>
</protein>
<dbReference type="InterPro" id="IPR037171">
    <property type="entry name" value="NagB/RpiA_transferase-like"/>
</dbReference>
<proteinExistence type="inferred from homology"/>
<comment type="similarity">
    <text evidence="1 3">Belongs to the 3-oxoacid CoA-transferase family.</text>
</comment>
<evidence type="ECO:0000313" key="5">
    <source>
        <dbReference type="EMBL" id="MPQ62215.1"/>
    </source>
</evidence>
<dbReference type="Proteomes" id="UP000342249">
    <property type="component" value="Unassembled WGS sequence"/>
</dbReference>
<accession>A0A5N7IMP9</accession>
<dbReference type="AlphaFoldDB" id="A0A5N7IMP9"/>
<dbReference type="SUPFAM" id="SSF100950">
    <property type="entry name" value="NagB/RpiA/CoA transferase-like"/>
    <property type="match status" value="2"/>
</dbReference>
<evidence type="ECO:0000256" key="2">
    <source>
        <dbReference type="ARBA" id="ARBA00022679"/>
    </source>
</evidence>
<reference evidence="5 6" key="1">
    <citation type="journal article" date="2019" name="Lett. Appl. Microbiol.">
        <title>A case of 'blown pack' spoilage of vacuum-packaged pork likely associated with Clostridium estertheticum in Canada.</title>
        <authorList>
            <person name="Zhang P."/>
            <person name="Ward P."/>
            <person name="McMullen L.M."/>
            <person name="Yang X."/>
        </authorList>
    </citation>
    <scope>NUCLEOTIDE SEQUENCE [LARGE SCALE GENOMIC DNA]</scope>
    <source>
        <strain evidence="5 6">MA19</strain>
    </source>
</reference>
<evidence type="ECO:0000313" key="6">
    <source>
        <dbReference type="Proteomes" id="UP000342249"/>
    </source>
</evidence>
<comment type="caution">
    <text evidence="5">The sequence shown here is derived from an EMBL/GenBank/DDBJ whole genome shotgun (WGS) entry which is preliminary data.</text>
</comment>
<dbReference type="RefSeq" id="WP_152752043.1">
    <property type="nucleotide sequence ID" value="NZ_SPSE01000021.1"/>
</dbReference>
<dbReference type="Gene3D" id="3.40.1080.10">
    <property type="entry name" value="Glutaconate Coenzyme A-transferase"/>
    <property type="match status" value="2"/>
</dbReference>
<dbReference type="Pfam" id="PF01144">
    <property type="entry name" value="CoA_trans"/>
    <property type="match status" value="1"/>
</dbReference>
<dbReference type="EMBL" id="SPSF01000019">
    <property type="protein sequence ID" value="MPQ62215.1"/>
    <property type="molecule type" value="Genomic_DNA"/>
</dbReference>
<dbReference type="SMART" id="SM00882">
    <property type="entry name" value="CoA_trans"/>
    <property type="match status" value="1"/>
</dbReference>
<keyword evidence="2 3" id="KW-0808">Transferase</keyword>
<evidence type="ECO:0000256" key="1">
    <source>
        <dbReference type="ARBA" id="ARBA00007154"/>
    </source>
</evidence>
<gene>
    <name evidence="5" type="ORF">E4V82_08815</name>
</gene>
<dbReference type="GO" id="GO:0046952">
    <property type="term" value="P:ketone body catabolic process"/>
    <property type="evidence" value="ECO:0007669"/>
    <property type="project" value="InterPro"/>
</dbReference>
<evidence type="ECO:0000256" key="3">
    <source>
        <dbReference type="PIRNR" id="PIRNR000858"/>
    </source>
</evidence>
<dbReference type="PIRSF" id="PIRSF000858">
    <property type="entry name" value="SCOT-t"/>
    <property type="match status" value="1"/>
</dbReference>
<sequence length="525" mass="57034">MEILKVREAAELVKDGDCIVTDGFVCSCCPETLTIALEERFLETGKPINLNLMYAAAQGNQKGKGADHFAHEGMIKRVVGGHYNMSPALGKLAVENKIEAYNLPQGTLAQLMRDIAGKRVGTITHVGLNTFVDPRIEGGKLNDITTEDIVKVIEIEGEEKLLYKSFPINICFLRGTYADENGNITLEREVATLESTSIAQATKNCGGIVVVQVEKVVANGSLDPRLVKIPGIYVNYVVVASPEEHEQCFGVEYNAACTGEIKASMDTIENTPLDARKIIARRAAFELEVNSVVNLGIGIPEVISAVASEEGICDYMTLTVEAGAVGGVPLGGSAFGASVNPEAILDQAYQFDFYDGGGVDLAFLGLAQVDKEGNLNVSKFGTRIAGCGGFINITQNAKKVMFCGTFTTQGLKEEVKDGKLVIKQEGKMVKFIEKVQQITFSGKYARKVNQPVMYITERAVFELKKDGLYLTEIAPGINLQKDVLDLMNFKPKMDGTPKLMDECIFYDKPMGLKDITSKLKEGHVI</sequence>
<dbReference type="InterPro" id="IPR004165">
    <property type="entry name" value="CoA_trans_fam_I"/>
</dbReference>
<name>A0A5N7IMP9_9CLOT</name>
<dbReference type="GO" id="GO:0008410">
    <property type="term" value="F:CoA-transferase activity"/>
    <property type="evidence" value="ECO:0007669"/>
    <property type="project" value="InterPro"/>
</dbReference>